<feature type="region of interest" description="Disordered" evidence="1">
    <location>
        <begin position="247"/>
        <end position="394"/>
    </location>
</feature>
<keyword evidence="2" id="KW-0812">Transmembrane</keyword>
<evidence type="ECO:0000313" key="4">
    <source>
        <dbReference type="Proteomes" id="UP000198287"/>
    </source>
</evidence>
<evidence type="ECO:0000313" key="3">
    <source>
        <dbReference type="EMBL" id="OXA63341.1"/>
    </source>
</evidence>
<gene>
    <name evidence="3" type="ORF">Fcan01_02647</name>
</gene>
<dbReference type="Proteomes" id="UP000198287">
    <property type="component" value="Unassembled WGS sequence"/>
</dbReference>
<name>A0A226F2B8_FOLCA</name>
<sequence>MQGVYYKKIIANLATVNLFIVQILCASTRTNSANSEDIIITDLTEFESWWVINYGIFTNILPPEIPTSANAWYIHFENSPTTFNVTFSITDNSCYTTSASIEFKYYSYNSAATVFPVDHASGDPFFHLPISSNSDQWTTSETLSITFVGEHNNQITVVGEILETGYFAFDEIVIRIDGATTGCTTLTTEATTTEPVTEDTTGTTENTETPEEDITLTITTVETTTQTETVTDASTTTEFVTFQPTVTSTIEIPATEEPEVSTDPSFTTQDTTTVSTVTAESTTLETTTQDDVTTDFTTDSTTPESTSNSSPSSDFTTEASPSTGTEDHTSESSPTTPNLSSTSFTTTIPDITTTITTTRTTDISSTRPSPRPTTTQAGSTFSPVTSPTNPPFITTTRRMIPQEGLTTQEVILYIVVPTLALVAILAIGFSFLYLTQCGSRMFSRKGFLGKSSHLVTHGANNGANARYPVGGHAIHNSPSSVYEYPRVQTDQGNTSHNIMRRFPISVQPQ</sequence>
<keyword evidence="2" id="KW-1133">Transmembrane helix</keyword>
<feature type="transmembrane region" description="Helical" evidence="2">
    <location>
        <begin position="410"/>
        <end position="434"/>
    </location>
</feature>
<dbReference type="EMBL" id="LNIX01000001">
    <property type="protein sequence ID" value="OXA63341.1"/>
    <property type="molecule type" value="Genomic_DNA"/>
</dbReference>
<comment type="caution">
    <text evidence="3">The sequence shown here is derived from an EMBL/GenBank/DDBJ whole genome shotgun (WGS) entry which is preliminary data.</text>
</comment>
<feature type="compositionally biased region" description="Low complexity" evidence="1">
    <location>
        <begin position="192"/>
        <end position="207"/>
    </location>
</feature>
<feature type="compositionally biased region" description="Low complexity" evidence="1">
    <location>
        <begin position="331"/>
        <end position="375"/>
    </location>
</feature>
<protein>
    <submittedName>
        <fullName evidence="3">Uncharacterized protein</fullName>
    </submittedName>
</protein>
<evidence type="ECO:0000256" key="1">
    <source>
        <dbReference type="SAM" id="MobiDB-lite"/>
    </source>
</evidence>
<reference evidence="3 4" key="1">
    <citation type="submission" date="2015-12" db="EMBL/GenBank/DDBJ databases">
        <title>The genome of Folsomia candida.</title>
        <authorList>
            <person name="Faddeeva A."/>
            <person name="Derks M.F."/>
            <person name="Anvar Y."/>
            <person name="Smit S."/>
            <person name="Van Straalen N."/>
            <person name="Roelofs D."/>
        </authorList>
    </citation>
    <scope>NUCLEOTIDE SEQUENCE [LARGE SCALE GENOMIC DNA]</scope>
    <source>
        <strain evidence="3 4">VU population</strain>
        <tissue evidence="3">Whole body</tissue>
    </source>
</reference>
<feature type="compositionally biased region" description="Low complexity" evidence="1">
    <location>
        <begin position="261"/>
        <end position="317"/>
    </location>
</feature>
<keyword evidence="2" id="KW-0472">Membrane</keyword>
<keyword evidence="4" id="KW-1185">Reference proteome</keyword>
<evidence type="ECO:0000256" key="2">
    <source>
        <dbReference type="SAM" id="Phobius"/>
    </source>
</evidence>
<dbReference type="STRING" id="158441.A0A226F2B8"/>
<organism evidence="3 4">
    <name type="scientific">Folsomia candida</name>
    <name type="common">Springtail</name>
    <dbReference type="NCBI Taxonomy" id="158441"/>
    <lineage>
        <taxon>Eukaryota</taxon>
        <taxon>Metazoa</taxon>
        <taxon>Ecdysozoa</taxon>
        <taxon>Arthropoda</taxon>
        <taxon>Hexapoda</taxon>
        <taxon>Collembola</taxon>
        <taxon>Entomobryomorpha</taxon>
        <taxon>Isotomoidea</taxon>
        <taxon>Isotomidae</taxon>
        <taxon>Proisotominae</taxon>
        <taxon>Folsomia</taxon>
    </lineage>
</organism>
<feature type="region of interest" description="Disordered" evidence="1">
    <location>
        <begin position="192"/>
        <end position="211"/>
    </location>
</feature>
<accession>A0A226F2B8</accession>
<proteinExistence type="predicted"/>
<dbReference type="AlphaFoldDB" id="A0A226F2B8"/>
<feature type="compositionally biased region" description="Polar residues" evidence="1">
    <location>
        <begin position="376"/>
        <end position="394"/>
    </location>
</feature>